<keyword evidence="4 6" id="KW-1133">Transmembrane helix</keyword>
<feature type="transmembrane region" description="Helical" evidence="6">
    <location>
        <begin position="61"/>
        <end position="80"/>
    </location>
</feature>
<evidence type="ECO:0000256" key="2">
    <source>
        <dbReference type="ARBA" id="ARBA00022448"/>
    </source>
</evidence>
<feature type="transmembrane region" description="Helical" evidence="6">
    <location>
        <begin position="419"/>
        <end position="436"/>
    </location>
</feature>
<evidence type="ECO:0000313" key="9">
    <source>
        <dbReference type="Proteomes" id="UP000215563"/>
    </source>
</evidence>
<dbReference type="CDD" id="cd17321">
    <property type="entry name" value="MFS_MMR_MDR_like"/>
    <property type="match status" value="1"/>
</dbReference>
<evidence type="ECO:0000256" key="6">
    <source>
        <dbReference type="SAM" id="Phobius"/>
    </source>
</evidence>
<sequence>MTTQARQPGNTTQTAEPKKRDWLLLGISLGYFMVLLDTTVVVVALPAIADQFKASVDSLQWISNGYTLAFAALLLTAGALSDRLGAKRLFLASSAAFALISALSIFAQNTGTLVTLRVLLGIVGAGLLPTSMALFVNGYPDPARRAKAMGVWAAITGVALAAGPLVGGLLTDTLGWQAIFAINIPVAVLSIALTRKYAPPTAPNRARSLDLPGQFTAVAALALLTYGLIASGTSGFGDPVVYGSLAAAVLSGVAFVLIEKRRQARGDDAMLPMSLFKAPVFSAGLFAGLLVNFGLSGAMFVLSLFFQTVNKASAIETGLLFLPLTLPTAFNGAYAGRLVAKIGPRVPATLGFVLMGAGTAVQVPFMHASAPIVVTMAGLLLLGFGISFAMPSLITAVIGSVPKERAGIGGGALNAFRQTGAVLGVAILGAMIGSSADAAENYGPAMAIAAALLFIGALVVAGYVGRKTAKS</sequence>
<evidence type="ECO:0000256" key="3">
    <source>
        <dbReference type="ARBA" id="ARBA00022692"/>
    </source>
</evidence>
<feature type="transmembrane region" description="Helical" evidence="6">
    <location>
        <begin position="215"/>
        <end position="234"/>
    </location>
</feature>
<evidence type="ECO:0000256" key="4">
    <source>
        <dbReference type="ARBA" id="ARBA00022989"/>
    </source>
</evidence>
<feature type="transmembrane region" description="Helical" evidence="6">
    <location>
        <begin position="176"/>
        <end position="194"/>
    </location>
</feature>
<dbReference type="AlphaFoldDB" id="A0A229S2W2"/>
<feature type="transmembrane region" description="Helical" evidence="6">
    <location>
        <begin position="89"/>
        <end position="108"/>
    </location>
</feature>
<dbReference type="GO" id="GO:0005886">
    <property type="term" value="C:plasma membrane"/>
    <property type="evidence" value="ECO:0007669"/>
    <property type="project" value="UniProtKB-SubCell"/>
</dbReference>
<dbReference type="PANTHER" id="PTHR42718">
    <property type="entry name" value="MAJOR FACILITATOR SUPERFAMILY MULTIDRUG TRANSPORTER MFSC"/>
    <property type="match status" value="1"/>
</dbReference>
<comment type="caution">
    <text evidence="8">The sequence shown here is derived from an EMBL/GenBank/DDBJ whole genome shotgun (WGS) entry which is preliminary data.</text>
</comment>
<dbReference type="EMBL" id="NMQU01000021">
    <property type="protein sequence ID" value="OXM53101.1"/>
    <property type="molecule type" value="Genomic_DNA"/>
</dbReference>
<dbReference type="Gene3D" id="1.20.1720.10">
    <property type="entry name" value="Multidrug resistance protein D"/>
    <property type="match status" value="1"/>
</dbReference>
<comment type="subcellular location">
    <subcellularLocation>
        <location evidence="1">Cell membrane</location>
        <topology evidence="1">Multi-pass membrane protein</topology>
    </subcellularLocation>
</comment>
<dbReference type="Proteomes" id="UP000215563">
    <property type="component" value="Unassembled WGS sequence"/>
</dbReference>
<keyword evidence="2" id="KW-0813">Transport</keyword>
<gene>
    <name evidence="8" type="ORF">CFP75_07865</name>
</gene>
<protein>
    <submittedName>
        <fullName evidence="8">MFS transporter</fullName>
    </submittedName>
</protein>
<dbReference type="Gene3D" id="1.20.1250.20">
    <property type="entry name" value="MFS general substrate transporter like domains"/>
    <property type="match status" value="1"/>
</dbReference>
<reference evidence="8 9" key="1">
    <citation type="submission" date="2017-07" db="EMBL/GenBank/DDBJ databases">
        <title>Amycolatopsis alba DSM 44262 Genome sequencing and assembly.</title>
        <authorList>
            <person name="Kaur N."/>
            <person name="Mayilraj S."/>
        </authorList>
    </citation>
    <scope>NUCLEOTIDE SEQUENCE [LARGE SCALE GENOMIC DNA]</scope>
    <source>
        <strain evidence="8 9">DSM 44262</strain>
    </source>
</reference>
<name>A0A229S2W2_AMYAL</name>
<dbReference type="InterPro" id="IPR036259">
    <property type="entry name" value="MFS_trans_sf"/>
</dbReference>
<dbReference type="RefSeq" id="WP_020630030.1">
    <property type="nucleotide sequence ID" value="NZ_KB913032.1"/>
</dbReference>
<feature type="transmembrane region" description="Helical" evidence="6">
    <location>
        <begin position="372"/>
        <end position="398"/>
    </location>
</feature>
<feature type="transmembrane region" description="Helical" evidence="6">
    <location>
        <begin position="148"/>
        <end position="170"/>
    </location>
</feature>
<dbReference type="GO" id="GO:0022857">
    <property type="term" value="F:transmembrane transporter activity"/>
    <property type="evidence" value="ECO:0007669"/>
    <property type="project" value="InterPro"/>
</dbReference>
<evidence type="ECO:0000256" key="5">
    <source>
        <dbReference type="ARBA" id="ARBA00023136"/>
    </source>
</evidence>
<feature type="domain" description="Major facilitator superfamily (MFS) profile" evidence="7">
    <location>
        <begin position="23"/>
        <end position="468"/>
    </location>
</feature>
<keyword evidence="5 6" id="KW-0472">Membrane</keyword>
<dbReference type="Pfam" id="PF07690">
    <property type="entry name" value="MFS_1"/>
    <property type="match status" value="1"/>
</dbReference>
<feature type="transmembrane region" description="Helical" evidence="6">
    <location>
        <begin position="442"/>
        <end position="465"/>
    </location>
</feature>
<feature type="transmembrane region" description="Helical" evidence="6">
    <location>
        <begin position="346"/>
        <end position="366"/>
    </location>
</feature>
<evidence type="ECO:0000256" key="1">
    <source>
        <dbReference type="ARBA" id="ARBA00004651"/>
    </source>
</evidence>
<keyword evidence="3 6" id="KW-0812">Transmembrane</keyword>
<feature type="transmembrane region" description="Helical" evidence="6">
    <location>
        <begin position="240"/>
        <end position="258"/>
    </location>
</feature>
<evidence type="ECO:0000259" key="7">
    <source>
        <dbReference type="PROSITE" id="PS50850"/>
    </source>
</evidence>
<evidence type="ECO:0000313" key="8">
    <source>
        <dbReference type="EMBL" id="OXM53101.1"/>
    </source>
</evidence>
<proteinExistence type="predicted"/>
<feature type="transmembrane region" description="Helical" evidence="6">
    <location>
        <begin position="312"/>
        <end position="334"/>
    </location>
</feature>
<feature type="transmembrane region" description="Helical" evidence="6">
    <location>
        <begin position="22"/>
        <end position="49"/>
    </location>
</feature>
<dbReference type="PANTHER" id="PTHR42718:SF9">
    <property type="entry name" value="MAJOR FACILITATOR SUPERFAMILY MULTIDRUG TRANSPORTER MFSC"/>
    <property type="match status" value="1"/>
</dbReference>
<organism evidence="8 9">
    <name type="scientific">Amycolatopsis alba DSM 44262</name>
    <dbReference type="NCBI Taxonomy" id="1125972"/>
    <lineage>
        <taxon>Bacteria</taxon>
        <taxon>Bacillati</taxon>
        <taxon>Actinomycetota</taxon>
        <taxon>Actinomycetes</taxon>
        <taxon>Pseudonocardiales</taxon>
        <taxon>Pseudonocardiaceae</taxon>
        <taxon>Amycolatopsis</taxon>
    </lineage>
</organism>
<dbReference type="PROSITE" id="PS50850">
    <property type="entry name" value="MFS"/>
    <property type="match status" value="1"/>
</dbReference>
<feature type="transmembrane region" description="Helical" evidence="6">
    <location>
        <begin position="114"/>
        <end position="136"/>
    </location>
</feature>
<accession>A0A229S2W2</accession>
<feature type="transmembrane region" description="Helical" evidence="6">
    <location>
        <begin position="279"/>
        <end position="306"/>
    </location>
</feature>
<dbReference type="SUPFAM" id="SSF103473">
    <property type="entry name" value="MFS general substrate transporter"/>
    <property type="match status" value="1"/>
</dbReference>
<dbReference type="InterPro" id="IPR011701">
    <property type="entry name" value="MFS"/>
</dbReference>
<keyword evidence="9" id="KW-1185">Reference proteome</keyword>
<dbReference type="InterPro" id="IPR020846">
    <property type="entry name" value="MFS_dom"/>
</dbReference>